<feature type="compositionally biased region" description="Acidic residues" evidence="1">
    <location>
        <begin position="72"/>
        <end position="105"/>
    </location>
</feature>
<accession>A0AAV4D014</accession>
<feature type="compositionally biased region" description="Basic and acidic residues" evidence="1">
    <location>
        <begin position="106"/>
        <end position="135"/>
    </location>
</feature>
<gene>
    <name evidence="2" type="ORF">PoB_006389300</name>
</gene>
<proteinExistence type="predicted"/>
<protein>
    <submittedName>
        <fullName evidence="2">Uncharacterized protein</fullName>
    </submittedName>
</protein>
<name>A0AAV4D014_9GAST</name>
<feature type="compositionally biased region" description="Basic and acidic residues" evidence="1">
    <location>
        <begin position="238"/>
        <end position="248"/>
    </location>
</feature>
<dbReference type="AlphaFoldDB" id="A0AAV4D014"/>
<reference evidence="2 3" key="1">
    <citation type="journal article" date="2021" name="Elife">
        <title>Chloroplast acquisition without the gene transfer in kleptoplastic sea slugs, Plakobranchus ocellatus.</title>
        <authorList>
            <person name="Maeda T."/>
            <person name="Takahashi S."/>
            <person name="Yoshida T."/>
            <person name="Shimamura S."/>
            <person name="Takaki Y."/>
            <person name="Nagai Y."/>
            <person name="Toyoda A."/>
            <person name="Suzuki Y."/>
            <person name="Arimoto A."/>
            <person name="Ishii H."/>
            <person name="Satoh N."/>
            <person name="Nishiyama T."/>
            <person name="Hasebe M."/>
            <person name="Maruyama T."/>
            <person name="Minagawa J."/>
            <person name="Obokata J."/>
            <person name="Shigenobu S."/>
        </authorList>
    </citation>
    <scope>NUCLEOTIDE SEQUENCE [LARGE SCALE GENOMIC DNA]</scope>
</reference>
<evidence type="ECO:0000313" key="3">
    <source>
        <dbReference type="Proteomes" id="UP000735302"/>
    </source>
</evidence>
<feature type="compositionally biased region" description="Basic and acidic residues" evidence="1">
    <location>
        <begin position="56"/>
        <end position="71"/>
    </location>
</feature>
<evidence type="ECO:0000313" key="2">
    <source>
        <dbReference type="EMBL" id="GFO37388.1"/>
    </source>
</evidence>
<comment type="caution">
    <text evidence="2">The sequence shown here is derived from an EMBL/GenBank/DDBJ whole genome shotgun (WGS) entry which is preliminary data.</text>
</comment>
<organism evidence="2 3">
    <name type="scientific">Plakobranchus ocellatus</name>
    <dbReference type="NCBI Taxonomy" id="259542"/>
    <lineage>
        <taxon>Eukaryota</taxon>
        <taxon>Metazoa</taxon>
        <taxon>Spiralia</taxon>
        <taxon>Lophotrochozoa</taxon>
        <taxon>Mollusca</taxon>
        <taxon>Gastropoda</taxon>
        <taxon>Heterobranchia</taxon>
        <taxon>Euthyneura</taxon>
        <taxon>Panpulmonata</taxon>
        <taxon>Sacoglossa</taxon>
        <taxon>Placobranchoidea</taxon>
        <taxon>Plakobranchidae</taxon>
        <taxon>Plakobranchus</taxon>
    </lineage>
</organism>
<evidence type="ECO:0000256" key="1">
    <source>
        <dbReference type="SAM" id="MobiDB-lite"/>
    </source>
</evidence>
<dbReference type="EMBL" id="BLXT01007237">
    <property type="protein sequence ID" value="GFO37388.1"/>
    <property type="molecule type" value="Genomic_DNA"/>
</dbReference>
<dbReference type="Proteomes" id="UP000735302">
    <property type="component" value="Unassembled WGS sequence"/>
</dbReference>
<keyword evidence="3" id="KW-1185">Reference proteome</keyword>
<feature type="region of interest" description="Disordered" evidence="1">
    <location>
        <begin position="223"/>
        <end position="254"/>
    </location>
</feature>
<feature type="region of interest" description="Disordered" evidence="1">
    <location>
        <begin position="36"/>
        <end position="141"/>
    </location>
</feature>
<sequence length="254" mass="28203">MQGAVTLVHYCLLSIGLQTRPCPVGLASFAPDPSGLSCSNGRPPPLAPPLTTCPTADKRRDQRQTHVRDNDGDADDNCNGDDNGDDDDNGDNDDDDEDDDDDDDGGREYREEKVESEIQEHKSKSVDEREQEEEKRKKKRGVKCRIFRHMHTIAMSISQCCIMSGDLLKDCLASSVGLACVRFSLTSPRLTESASLILLEHETKLSDDIILSDMPCFEKAVGRGAEAKKPKGRSAYAEIERQRGTDRVHRQRGR</sequence>